<evidence type="ECO:0000313" key="2">
    <source>
        <dbReference type="Proteomes" id="UP000787672"/>
    </source>
</evidence>
<keyword evidence="2" id="KW-1185">Reference proteome</keyword>
<evidence type="ECO:0000313" key="1">
    <source>
        <dbReference type="EMBL" id="MBU5628269.1"/>
    </source>
</evidence>
<comment type="caution">
    <text evidence="1">The sequence shown here is derived from an EMBL/GenBank/DDBJ whole genome shotgun (WGS) entry which is preliminary data.</text>
</comment>
<organism evidence="1 2">
    <name type="scientific">Dysosmobacter acutus</name>
    <dbReference type="NCBI Taxonomy" id="2841504"/>
    <lineage>
        <taxon>Bacteria</taxon>
        <taxon>Bacillati</taxon>
        <taxon>Bacillota</taxon>
        <taxon>Clostridia</taxon>
        <taxon>Eubacteriales</taxon>
        <taxon>Oscillospiraceae</taxon>
        <taxon>Dysosmobacter</taxon>
    </lineage>
</organism>
<reference evidence="1 2" key="1">
    <citation type="submission" date="2021-06" db="EMBL/GenBank/DDBJ databases">
        <authorList>
            <person name="Sun Q."/>
            <person name="Li D."/>
        </authorList>
    </citation>
    <scope>NUCLEOTIDE SEQUENCE [LARGE SCALE GENOMIC DNA]</scope>
    <source>
        <strain evidence="1 2">MSJ-2</strain>
    </source>
</reference>
<sequence>MSEGVFGKNADLAQRLKDRIAFHANEHRHTYEIGKGVMDPLVLDLLADFRDAGGVILPVKPNGTVWLIRRRRVVSATVMFVGAGADGLTSFSVLRGRLGTTAWSSEQFTEHDIGKMVFLTKEAAEAALEGGGAWQQ</sequence>
<gene>
    <name evidence="1" type="ORF">KQI82_15270</name>
</gene>
<name>A0ABS6FG08_9FIRM</name>
<dbReference type="Proteomes" id="UP000787672">
    <property type="component" value="Unassembled WGS sequence"/>
</dbReference>
<dbReference type="EMBL" id="JAHLQN010000001">
    <property type="protein sequence ID" value="MBU5628269.1"/>
    <property type="molecule type" value="Genomic_DNA"/>
</dbReference>
<proteinExistence type="predicted"/>
<accession>A0ABS6FG08</accession>
<dbReference type="RefSeq" id="WP_216633535.1">
    <property type="nucleotide sequence ID" value="NZ_JAHLQN010000001.1"/>
</dbReference>
<protein>
    <submittedName>
        <fullName evidence="1">Uncharacterized protein</fullName>
    </submittedName>
</protein>